<dbReference type="InterPro" id="IPR010559">
    <property type="entry name" value="Sig_transdc_His_kin_internal"/>
</dbReference>
<evidence type="ECO:0000313" key="5">
    <source>
        <dbReference type="EMBL" id="SDC48863.1"/>
    </source>
</evidence>
<feature type="transmembrane region" description="Helical" evidence="3">
    <location>
        <begin position="198"/>
        <end position="217"/>
    </location>
</feature>
<keyword evidence="3" id="KW-0472">Membrane</keyword>
<keyword evidence="3" id="KW-0812">Transmembrane</keyword>
<dbReference type="RefSeq" id="WP_093730432.1">
    <property type="nucleotide sequence ID" value="NZ_FMYW01000008.1"/>
</dbReference>
<feature type="domain" description="Histidine kinase" evidence="4">
    <location>
        <begin position="331"/>
        <end position="423"/>
    </location>
</feature>
<dbReference type="InterPro" id="IPR050640">
    <property type="entry name" value="Bact_2-comp_sensor_kinase"/>
</dbReference>
<dbReference type="PANTHER" id="PTHR34220:SF7">
    <property type="entry name" value="SENSOR HISTIDINE KINASE YPDA"/>
    <property type="match status" value="1"/>
</dbReference>
<evidence type="ECO:0000313" key="6">
    <source>
        <dbReference type="Proteomes" id="UP000198943"/>
    </source>
</evidence>
<dbReference type="Gene3D" id="3.30.565.10">
    <property type="entry name" value="Histidine kinase-like ATPase, C-terminal domain"/>
    <property type="match status" value="1"/>
</dbReference>
<sequence>MDWFTLFCYSLCTAMLTLTVLGLGVSVFMPGMNRWNRRFFTALFTVLLLLMGAFLVDLIVYEFRDMALAEQIDVYFQYLLVSLPMPMFTGYLLHLCGEDLRKSTLFRLVIGLWGIYFILLGIAQCTTFLYYVTPDNEFIRGSWHPLLVAPLAAIMLLNLAGVIRRRNRLPDKYYVAFLIHLLPMTVATLIHAVIYVPLLVVFGLGFSMLSMFGIILCDQIEQYMRQQREIAHQRASIMVLQMRPHFIFNTMMSIYYLCAQDSKKAQQVTLDFTSYLRKNFSAIASENTIPFSNELEHTRAYLAVEQVQFEDGLFVEYDTPHTRFRVPPLTLQPIVENAVKHGMDPDSAPLRICIRTRETDAGHEITVEDNGPGFAQTNMDESEPHIALANIQQRLEIMCGGKLTVMPREGGGTVVKITLPVLQK</sequence>
<feature type="transmembrane region" description="Helical" evidence="3">
    <location>
        <begin position="143"/>
        <end position="161"/>
    </location>
</feature>
<dbReference type="PANTHER" id="PTHR34220">
    <property type="entry name" value="SENSOR HISTIDINE KINASE YPDA"/>
    <property type="match status" value="1"/>
</dbReference>
<dbReference type="GO" id="GO:0000155">
    <property type="term" value="F:phosphorelay sensor kinase activity"/>
    <property type="evidence" value="ECO:0007669"/>
    <property type="project" value="InterPro"/>
</dbReference>
<feature type="transmembrane region" description="Helical" evidence="3">
    <location>
        <begin position="6"/>
        <end position="28"/>
    </location>
</feature>
<feature type="transmembrane region" description="Helical" evidence="3">
    <location>
        <begin position="75"/>
        <end position="93"/>
    </location>
</feature>
<keyword evidence="3" id="KW-1133">Transmembrane helix</keyword>
<dbReference type="InterPro" id="IPR003594">
    <property type="entry name" value="HATPase_dom"/>
</dbReference>
<keyword evidence="1 5" id="KW-0808">Transferase</keyword>
<name>A0A1G6M019_9FIRM</name>
<dbReference type="Pfam" id="PF06580">
    <property type="entry name" value="His_kinase"/>
    <property type="match status" value="1"/>
</dbReference>
<reference evidence="6" key="1">
    <citation type="submission" date="2016-10" db="EMBL/GenBank/DDBJ databases">
        <authorList>
            <person name="Varghese N."/>
            <person name="Submissions S."/>
        </authorList>
    </citation>
    <scope>NUCLEOTIDE SEQUENCE [LARGE SCALE GENOMIC DNA]</scope>
    <source>
        <strain evidence="6">DSM 11005</strain>
    </source>
</reference>
<dbReference type="Pfam" id="PF02518">
    <property type="entry name" value="HATPase_c"/>
    <property type="match status" value="1"/>
</dbReference>
<proteinExistence type="predicted"/>
<evidence type="ECO:0000259" key="4">
    <source>
        <dbReference type="PROSITE" id="PS50109"/>
    </source>
</evidence>
<dbReference type="Proteomes" id="UP000198943">
    <property type="component" value="Unassembled WGS sequence"/>
</dbReference>
<feature type="transmembrane region" description="Helical" evidence="3">
    <location>
        <begin position="40"/>
        <end position="63"/>
    </location>
</feature>
<dbReference type="SUPFAM" id="SSF55874">
    <property type="entry name" value="ATPase domain of HSP90 chaperone/DNA topoisomerase II/histidine kinase"/>
    <property type="match status" value="1"/>
</dbReference>
<evidence type="ECO:0000256" key="2">
    <source>
        <dbReference type="ARBA" id="ARBA00023012"/>
    </source>
</evidence>
<feature type="transmembrane region" description="Helical" evidence="3">
    <location>
        <begin position="105"/>
        <end position="131"/>
    </location>
</feature>
<evidence type="ECO:0000256" key="1">
    <source>
        <dbReference type="ARBA" id="ARBA00022777"/>
    </source>
</evidence>
<dbReference type="GO" id="GO:0016020">
    <property type="term" value="C:membrane"/>
    <property type="evidence" value="ECO:0007669"/>
    <property type="project" value="InterPro"/>
</dbReference>
<keyword evidence="2" id="KW-0902">Two-component regulatory system</keyword>
<accession>A0A1G6M019</accession>
<evidence type="ECO:0000256" key="3">
    <source>
        <dbReference type="SAM" id="Phobius"/>
    </source>
</evidence>
<dbReference type="InterPro" id="IPR036890">
    <property type="entry name" value="HATPase_C_sf"/>
</dbReference>
<keyword evidence="1 5" id="KW-0418">Kinase</keyword>
<dbReference type="InterPro" id="IPR005467">
    <property type="entry name" value="His_kinase_dom"/>
</dbReference>
<gene>
    <name evidence="5" type="ORF">SAMN04487864_108112</name>
</gene>
<dbReference type="EMBL" id="FMYW01000008">
    <property type="protein sequence ID" value="SDC48863.1"/>
    <property type="molecule type" value="Genomic_DNA"/>
</dbReference>
<protein>
    <submittedName>
        <fullName evidence="5">Histidine kinase-, DNA gyrase B-, and HSP90-like ATPase</fullName>
    </submittedName>
</protein>
<organism evidence="5 6">
    <name type="scientific">Succiniclasticum ruminis</name>
    <dbReference type="NCBI Taxonomy" id="40841"/>
    <lineage>
        <taxon>Bacteria</taxon>
        <taxon>Bacillati</taxon>
        <taxon>Bacillota</taxon>
        <taxon>Negativicutes</taxon>
        <taxon>Acidaminococcales</taxon>
        <taxon>Acidaminococcaceae</taxon>
        <taxon>Succiniclasticum</taxon>
    </lineage>
</organism>
<dbReference type="PROSITE" id="PS50109">
    <property type="entry name" value="HIS_KIN"/>
    <property type="match status" value="1"/>
</dbReference>
<feature type="transmembrane region" description="Helical" evidence="3">
    <location>
        <begin position="173"/>
        <end position="192"/>
    </location>
</feature>
<dbReference type="AlphaFoldDB" id="A0A1G6M019"/>
<keyword evidence="6" id="KW-1185">Reference proteome</keyword>